<dbReference type="Gene3D" id="2.40.50.90">
    <property type="match status" value="1"/>
</dbReference>
<keyword evidence="2" id="KW-0472">Membrane</keyword>
<dbReference type="AlphaFoldDB" id="U2ZTG8"/>
<feature type="region of interest" description="Disordered" evidence="1">
    <location>
        <begin position="1"/>
        <end position="44"/>
    </location>
</feature>
<proteinExistence type="predicted"/>
<accession>U2ZTG8</accession>
<dbReference type="SUPFAM" id="SSF50199">
    <property type="entry name" value="Staphylococcal nuclease"/>
    <property type="match status" value="1"/>
</dbReference>
<evidence type="ECO:0000313" key="4">
    <source>
        <dbReference type="Proteomes" id="UP000016568"/>
    </source>
</evidence>
<dbReference type="Proteomes" id="UP000016568">
    <property type="component" value="Unassembled WGS sequence"/>
</dbReference>
<evidence type="ECO:0000256" key="1">
    <source>
        <dbReference type="SAM" id="MobiDB-lite"/>
    </source>
</evidence>
<comment type="caution">
    <text evidence="3">The sequence shown here is derived from an EMBL/GenBank/DDBJ whole genome shotgun (WGS) entry which is preliminary data.</text>
</comment>
<gene>
    <name evidence="3" type="ORF">NT2_04_00900</name>
</gene>
<dbReference type="EMBL" id="BASZ01000004">
    <property type="protein sequence ID" value="GAD48679.1"/>
    <property type="molecule type" value="Genomic_DNA"/>
</dbReference>
<keyword evidence="2" id="KW-0812">Transmembrane</keyword>
<keyword evidence="4" id="KW-1185">Reference proteome</keyword>
<dbReference type="eggNOG" id="COG1525">
    <property type="taxonomic scope" value="Bacteria"/>
</dbReference>
<dbReference type="RefSeq" id="WP_021689586.1">
    <property type="nucleotide sequence ID" value="NZ_BASZ01000004.1"/>
</dbReference>
<dbReference type="KEGG" id="ntd:EGO55_09825"/>
<evidence type="ECO:0008006" key="5">
    <source>
        <dbReference type="Google" id="ProtNLM"/>
    </source>
</evidence>
<dbReference type="InterPro" id="IPR035437">
    <property type="entry name" value="SNase_OB-fold_sf"/>
</dbReference>
<keyword evidence="2" id="KW-1133">Transmembrane helix</keyword>
<dbReference type="OrthoDB" id="7469880at2"/>
<protein>
    <recommendedName>
        <fullName evidence="5">Nuclease</fullName>
    </recommendedName>
</protein>
<evidence type="ECO:0000256" key="2">
    <source>
        <dbReference type="SAM" id="Phobius"/>
    </source>
</evidence>
<reference evidence="3 4" key="1">
    <citation type="submission" date="2013-09" db="EMBL/GenBank/DDBJ databases">
        <title>Whole genome shotgun sequence of Novosphingobium tardaugens NBRC 16725.</title>
        <authorList>
            <person name="Isaki S."/>
            <person name="Hosoyama A."/>
            <person name="Tsuchikane K."/>
            <person name="Katsumata H."/>
            <person name="Ando Y."/>
            <person name="Yamazaki S."/>
            <person name="Fujita N."/>
        </authorList>
    </citation>
    <scope>NUCLEOTIDE SEQUENCE [LARGE SCALE GENOMIC DNA]</scope>
    <source>
        <strain evidence="3 4">NBRC 16725</strain>
    </source>
</reference>
<sequence>MGKLIQFDPRRGRRNPKWTRASDYGVPPPGRSPRGPGGPRNPKKTWRQAFAEMRPFLLLIGLITVIVVVGDGGAFEPPAFLQTRPEKVQGDFTRCGPGRGAFCVIDGDTFKLGTRNVRVVGIDTAEVRAQCPAEVVQAEISTAALQRWLNRGPFQMTARIDDPQDRYGRDLRIVKRIGADGKEDRLADFMRAEGGARNYRGGRRGGWCD</sequence>
<feature type="transmembrane region" description="Helical" evidence="2">
    <location>
        <begin position="56"/>
        <end position="75"/>
    </location>
</feature>
<evidence type="ECO:0000313" key="3">
    <source>
        <dbReference type="EMBL" id="GAD48679.1"/>
    </source>
</evidence>
<name>U2ZTG8_9SPHN</name>
<organism evidence="3 4">
    <name type="scientific">Caenibius tardaugens NBRC 16725</name>
    <dbReference type="NCBI Taxonomy" id="1219035"/>
    <lineage>
        <taxon>Bacteria</taxon>
        <taxon>Pseudomonadati</taxon>
        <taxon>Pseudomonadota</taxon>
        <taxon>Alphaproteobacteria</taxon>
        <taxon>Sphingomonadales</taxon>
        <taxon>Erythrobacteraceae</taxon>
        <taxon>Caenibius</taxon>
    </lineage>
</organism>